<feature type="binding site" evidence="5">
    <location>
        <position position="110"/>
    </location>
    <ligand>
        <name>[4Fe-4S] cluster</name>
        <dbReference type="ChEBI" id="CHEBI:49883"/>
        <note>4Fe-4S-S-AdoMet</note>
    </ligand>
</feature>
<dbReference type="GO" id="GO:0016740">
    <property type="term" value="F:transferase activity"/>
    <property type="evidence" value="ECO:0007669"/>
    <property type="project" value="TreeGrafter"/>
</dbReference>
<dbReference type="Pfam" id="PF04055">
    <property type="entry name" value="Radical_SAM"/>
    <property type="match status" value="1"/>
</dbReference>
<proteinExistence type="predicted"/>
<organism evidence="7 8">
    <name type="scientific">Roseiarcus fermentans</name>
    <dbReference type="NCBI Taxonomy" id="1473586"/>
    <lineage>
        <taxon>Bacteria</taxon>
        <taxon>Pseudomonadati</taxon>
        <taxon>Pseudomonadota</taxon>
        <taxon>Alphaproteobacteria</taxon>
        <taxon>Hyphomicrobiales</taxon>
        <taxon>Roseiarcaceae</taxon>
        <taxon>Roseiarcus</taxon>
    </lineage>
</organism>
<keyword evidence="5" id="KW-0004">4Fe-4S</keyword>
<keyword evidence="2" id="KW-0479">Metal-binding</keyword>
<name>A0A366EHF6_9HYPH</name>
<dbReference type="SFLD" id="SFLDG01060">
    <property type="entry name" value="BATS_domain_containing"/>
    <property type="match status" value="1"/>
</dbReference>
<dbReference type="Proteomes" id="UP000253529">
    <property type="component" value="Unassembled WGS sequence"/>
</dbReference>
<dbReference type="InterPro" id="IPR006638">
    <property type="entry name" value="Elp3/MiaA/NifB-like_rSAM"/>
</dbReference>
<dbReference type="EMBL" id="QNRK01000066">
    <property type="protein sequence ID" value="RBP00865.1"/>
    <property type="molecule type" value="Genomic_DNA"/>
</dbReference>
<feature type="binding site" evidence="5">
    <location>
        <position position="114"/>
    </location>
    <ligand>
        <name>[4Fe-4S] cluster</name>
        <dbReference type="ChEBI" id="CHEBI:49883"/>
        <note>4Fe-4S-S-AdoMet</note>
    </ligand>
</feature>
<dbReference type="NCBIfam" id="TIGR03956">
    <property type="entry name" value="rSAM_HydE"/>
    <property type="match status" value="1"/>
</dbReference>
<feature type="binding site" evidence="5">
    <location>
        <position position="117"/>
    </location>
    <ligand>
        <name>[4Fe-4S] cluster</name>
        <dbReference type="ChEBI" id="CHEBI:49883"/>
        <note>4Fe-4S-S-AdoMet</note>
    </ligand>
</feature>
<keyword evidence="8" id="KW-1185">Reference proteome</keyword>
<sequence length="425" mass="46848">MSAPSPAVHVAGAPRAPAMSGCGPASCAAGGCVAHGCATVPDFIAAPSPASRLERVLRQDAFSDADIVYLLGLDDPADCEALRRASFDLTSRVIGDAVHYRGLLEFSNVCRLNCRYCGIRKDNRGLPRYVLSKRQVVESALWAAENNYGSVCLQSGERRDEKFIRFVEACIREIRRESVSETLPHGLGLTLSLGEQDAATYRRWREAAGEHDGVRYLMRIETSNPELFARLHPARDRKRMEKSWRSRLRALDDIRAAGMQVGTGGMIGLPGQTLADLCDDIRFYARRDVDMLGMGPYITSLGADMVEDGMMDKGPLMQLSLNMLAVTRLVLRDVNLAASTALQTLFEDGRERGVAYGANIVMPNISPRDVRKNYQLYDNKPCVDEERADCRGCLEGRIAAVGRRVGWNEWGCSPHYARRTAASEA</sequence>
<dbReference type="SFLD" id="SFLDS00029">
    <property type="entry name" value="Radical_SAM"/>
    <property type="match status" value="1"/>
</dbReference>
<dbReference type="InterPro" id="IPR058240">
    <property type="entry name" value="rSAM_sf"/>
</dbReference>
<evidence type="ECO:0000256" key="4">
    <source>
        <dbReference type="ARBA" id="ARBA00023014"/>
    </source>
</evidence>
<dbReference type="SFLD" id="SFLDG01280">
    <property type="entry name" value="HydE/PylB-like"/>
    <property type="match status" value="1"/>
</dbReference>
<comment type="caution">
    <text evidence="7">The sequence shown here is derived from an EMBL/GenBank/DDBJ whole genome shotgun (WGS) entry which is preliminary data.</text>
</comment>
<dbReference type="AlphaFoldDB" id="A0A366EHF6"/>
<dbReference type="InterPro" id="IPR007197">
    <property type="entry name" value="rSAM"/>
</dbReference>
<dbReference type="PROSITE" id="PS51918">
    <property type="entry name" value="RADICAL_SAM"/>
    <property type="match status" value="1"/>
</dbReference>
<accession>A0A366EHF6</accession>
<evidence type="ECO:0000313" key="8">
    <source>
        <dbReference type="Proteomes" id="UP000253529"/>
    </source>
</evidence>
<evidence type="ECO:0000256" key="2">
    <source>
        <dbReference type="ARBA" id="ARBA00022723"/>
    </source>
</evidence>
<evidence type="ECO:0000256" key="3">
    <source>
        <dbReference type="ARBA" id="ARBA00023004"/>
    </source>
</evidence>
<keyword evidence="4 5" id="KW-0411">Iron-sulfur</keyword>
<evidence type="ECO:0000256" key="5">
    <source>
        <dbReference type="PIRSR" id="PIRSR004762-1"/>
    </source>
</evidence>
<dbReference type="PANTHER" id="PTHR43726:SF1">
    <property type="entry name" value="BIOTIN SYNTHASE"/>
    <property type="match status" value="1"/>
</dbReference>
<protein>
    <submittedName>
        <fullName evidence="7">Biotin synthase</fullName>
    </submittedName>
</protein>
<dbReference type="InterPro" id="IPR034422">
    <property type="entry name" value="HydE/PylB-like"/>
</dbReference>
<dbReference type="PIRSF" id="PIRSF004762">
    <property type="entry name" value="CHP00423"/>
    <property type="match status" value="1"/>
</dbReference>
<evidence type="ECO:0000313" key="7">
    <source>
        <dbReference type="EMBL" id="RBP00865.1"/>
    </source>
</evidence>
<gene>
    <name evidence="7" type="ORF">DFR50_1667</name>
</gene>
<keyword evidence="1 5" id="KW-0949">S-adenosyl-L-methionine</keyword>
<dbReference type="CDD" id="cd01335">
    <property type="entry name" value="Radical_SAM"/>
    <property type="match status" value="1"/>
</dbReference>
<dbReference type="SUPFAM" id="SSF102114">
    <property type="entry name" value="Radical SAM enzymes"/>
    <property type="match status" value="1"/>
</dbReference>
<dbReference type="InterPro" id="IPR013785">
    <property type="entry name" value="Aldolase_TIM"/>
</dbReference>
<evidence type="ECO:0000256" key="1">
    <source>
        <dbReference type="ARBA" id="ARBA00022691"/>
    </source>
</evidence>
<comment type="cofactor">
    <cofactor evidence="5">
        <name>[4Fe-4S] cluster</name>
        <dbReference type="ChEBI" id="CHEBI:49883"/>
    </cofactor>
    <text evidence="5">Binds 1 [4Fe-4S] cluster. The cluster is coordinated with 3 cysteines and an exchangeable S-adenosyl-L-methionine.</text>
</comment>
<dbReference type="InterPro" id="IPR024021">
    <property type="entry name" value="FeFe-hyd_HydE_rSAM"/>
</dbReference>
<dbReference type="SMART" id="SM00729">
    <property type="entry name" value="Elp3"/>
    <property type="match status" value="1"/>
</dbReference>
<evidence type="ECO:0000259" key="6">
    <source>
        <dbReference type="PROSITE" id="PS51918"/>
    </source>
</evidence>
<dbReference type="GO" id="GO:0046872">
    <property type="term" value="F:metal ion binding"/>
    <property type="evidence" value="ECO:0007669"/>
    <property type="project" value="UniProtKB-KW"/>
</dbReference>
<keyword evidence="3 5" id="KW-0408">Iron</keyword>
<feature type="domain" description="Radical SAM core" evidence="6">
    <location>
        <begin position="96"/>
        <end position="337"/>
    </location>
</feature>
<dbReference type="PANTHER" id="PTHR43726">
    <property type="entry name" value="3-METHYLORNITHINE SYNTHASE"/>
    <property type="match status" value="1"/>
</dbReference>
<dbReference type="RefSeq" id="WP_210209096.1">
    <property type="nucleotide sequence ID" value="NZ_QNRK01000066.1"/>
</dbReference>
<dbReference type="Gene3D" id="3.20.20.70">
    <property type="entry name" value="Aldolase class I"/>
    <property type="match status" value="1"/>
</dbReference>
<reference evidence="7 8" key="1">
    <citation type="submission" date="2018-06" db="EMBL/GenBank/DDBJ databases">
        <title>Genomic Encyclopedia of Type Strains, Phase IV (KMG-IV): sequencing the most valuable type-strain genomes for metagenomic binning, comparative biology and taxonomic classification.</title>
        <authorList>
            <person name="Goeker M."/>
        </authorList>
    </citation>
    <scope>NUCLEOTIDE SEQUENCE [LARGE SCALE GENOMIC DNA]</scope>
    <source>
        <strain evidence="7 8">DSM 24875</strain>
    </source>
</reference>
<dbReference type="GO" id="GO:0051539">
    <property type="term" value="F:4 iron, 4 sulfur cluster binding"/>
    <property type="evidence" value="ECO:0007669"/>
    <property type="project" value="UniProtKB-KW"/>
</dbReference>